<comment type="caution">
    <text evidence="1">The sequence shown here is derived from an EMBL/GenBank/DDBJ whole genome shotgun (WGS) entry which is preliminary data.</text>
</comment>
<protein>
    <submittedName>
        <fullName evidence="1">Uncharacterized protein</fullName>
    </submittedName>
</protein>
<sequence length="65" mass="7276">MSIEIDRAIGARSFNAISTTLRTDVMLKTEHFTAATADVHGIGFVRLPLIGEYSHDLLQYLNMRP</sequence>
<dbReference type="AlphaFoldDB" id="M0MV18"/>
<evidence type="ECO:0000313" key="1">
    <source>
        <dbReference type="EMBL" id="EMA48629.1"/>
    </source>
</evidence>
<gene>
    <name evidence="1" type="ORF">C450_19501</name>
</gene>
<dbReference type="EMBL" id="AOME01000088">
    <property type="protein sequence ID" value="EMA48629.1"/>
    <property type="molecule type" value="Genomic_DNA"/>
</dbReference>
<accession>M0MV18</accession>
<evidence type="ECO:0000313" key="2">
    <source>
        <dbReference type="Proteomes" id="UP000011625"/>
    </source>
</evidence>
<name>M0MV18_9EURY</name>
<proteinExistence type="predicted"/>
<dbReference type="Proteomes" id="UP000011625">
    <property type="component" value="Unassembled WGS sequence"/>
</dbReference>
<organism evidence="1 2">
    <name type="scientific">Halococcus salifodinae DSM 8989</name>
    <dbReference type="NCBI Taxonomy" id="1227456"/>
    <lineage>
        <taxon>Archaea</taxon>
        <taxon>Methanobacteriati</taxon>
        <taxon>Methanobacteriota</taxon>
        <taxon>Stenosarchaea group</taxon>
        <taxon>Halobacteria</taxon>
        <taxon>Halobacteriales</taxon>
        <taxon>Halococcaceae</taxon>
        <taxon>Halococcus</taxon>
    </lineage>
</organism>
<keyword evidence="2" id="KW-1185">Reference proteome</keyword>
<reference evidence="1 2" key="1">
    <citation type="journal article" date="2014" name="PLoS Genet.">
        <title>Phylogenetically driven sequencing of extremely halophilic archaea reveals strategies for static and dynamic osmo-response.</title>
        <authorList>
            <person name="Becker E.A."/>
            <person name="Seitzer P.M."/>
            <person name="Tritt A."/>
            <person name="Larsen D."/>
            <person name="Krusor M."/>
            <person name="Yao A.I."/>
            <person name="Wu D."/>
            <person name="Madern D."/>
            <person name="Eisen J.A."/>
            <person name="Darling A.E."/>
            <person name="Facciotti M.T."/>
        </authorList>
    </citation>
    <scope>NUCLEOTIDE SEQUENCE [LARGE SCALE GENOMIC DNA]</scope>
    <source>
        <strain evidence="1 2">DSM 8989</strain>
    </source>
</reference>